<dbReference type="Gene3D" id="3.90.25.10">
    <property type="entry name" value="UDP-galactose 4-epimerase, domain 1"/>
    <property type="match status" value="1"/>
</dbReference>
<dbReference type="InterPro" id="IPR001509">
    <property type="entry name" value="Epimerase_deHydtase"/>
</dbReference>
<dbReference type="EMBL" id="VTOW01000002">
    <property type="protein sequence ID" value="NKE71421.1"/>
    <property type="molecule type" value="Genomic_DNA"/>
</dbReference>
<dbReference type="CDD" id="cd05256">
    <property type="entry name" value="UDP_AE_SDR_e"/>
    <property type="match status" value="1"/>
</dbReference>
<evidence type="ECO:0000259" key="2">
    <source>
        <dbReference type="Pfam" id="PF01370"/>
    </source>
</evidence>
<comment type="caution">
    <text evidence="3">The sequence shown here is derived from an EMBL/GenBank/DDBJ whole genome shotgun (WGS) entry which is preliminary data.</text>
</comment>
<reference evidence="3 4" key="1">
    <citation type="journal article" date="2020" name="Nature">
        <title>Bacterial chemolithoautotrophy via manganese oxidation.</title>
        <authorList>
            <person name="Yu H."/>
            <person name="Leadbetter J.R."/>
        </authorList>
    </citation>
    <scope>NUCLEOTIDE SEQUENCE [LARGE SCALE GENOMIC DNA]</scope>
    <source>
        <strain evidence="3 4">Mn-1</strain>
    </source>
</reference>
<dbReference type="RefSeq" id="WP_168060042.1">
    <property type="nucleotide sequence ID" value="NZ_VTOW01000002.1"/>
</dbReference>
<evidence type="ECO:0000256" key="1">
    <source>
        <dbReference type="ARBA" id="ARBA00007637"/>
    </source>
</evidence>
<keyword evidence="4" id="KW-1185">Reference proteome</keyword>
<feature type="domain" description="NAD-dependent epimerase/dehydratase" evidence="2">
    <location>
        <begin position="3"/>
        <end position="235"/>
    </location>
</feature>
<dbReference type="PANTHER" id="PTHR43000">
    <property type="entry name" value="DTDP-D-GLUCOSE 4,6-DEHYDRATASE-RELATED"/>
    <property type="match status" value="1"/>
</dbReference>
<dbReference type="Pfam" id="PF01370">
    <property type="entry name" value="Epimerase"/>
    <property type="match status" value="1"/>
</dbReference>
<dbReference type="Gene3D" id="3.40.50.720">
    <property type="entry name" value="NAD(P)-binding Rossmann-like Domain"/>
    <property type="match status" value="1"/>
</dbReference>
<dbReference type="SUPFAM" id="SSF51735">
    <property type="entry name" value="NAD(P)-binding Rossmann-fold domains"/>
    <property type="match status" value="1"/>
</dbReference>
<evidence type="ECO:0000313" key="3">
    <source>
        <dbReference type="EMBL" id="NKE71421.1"/>
    </source>
</evidence>
<gene>
    <name evidence="3" type="ORF">MNODULE_11785</name>
</gene>
<organism evidence="3 4">
    <name type="scientific">Candidatus Manganitrophus noduliformans</name>
    <dbReference type="NCBI Taxonomy" id="2606439"/>
    <lineage>
        <taxon>Bacteria</taxon>
        <taxon>Pseudomonadati</taxon>
        <taxon>Nitrospirota</taxon>
        <taxon>Nitrospiria</taxon>
        <taxon>Candidatus Troglogloeales</taxon>
        <taxon>Candidatus Manganitrophaceae</taxon>
        <taxon>Candidatus Manganitrophus</taxon>
    </lineage>
</organism>
<dbReference type="InterPro" id="IPR036291">
    <property type="entry name" value="NAD(P)-bd_dom_sf"/>
</dbReference>
<dbReference type="Proteomes" id="UP000534783">
    <property type="component" value="Unassembled WGS sequence"/>
</dbReference>
<sequence length="305" mass="34067">MKVLVTGGAGFIGSHLVDRLIQEGHEVVVVDNLSTGKKKNIHKEAKFYKLDILSNRLERIFQKEKPEVVSHHAAQMDVRRSVADPAFDAQSNIIGLLNLLECAVRNGARRIVFASSGGAIYGDQQVFPAPEEHPTHPLSPYGVSKLSSEHYLYYYQKVCGLDYSALRYANVYGPRQDPFGEAGVVAIFTQKMLRGEQPIINGNGMQTRDYVFVEDVIEANMAVIHGQINDTFNVGTGKETSVNQLFRHLLDITGTEAKEIHGPEKKGEQVRSCLDCQKIHKVLDWEPRVPLQEGLMKTVDYFKSA</sequence>
<proteinExistence type="inferred from homology"/>
<name>A0A7X6IBF1_9BACT</name>
<accession>A0A7X6IBF1</accession>
<comment type="similarity">
    <text evidence="1">Belongs to the NAD(P)-dependent epimerase/dehydratase family.</text>
</comment>
<protein>
    <submittedName>
        <fullName evidence="3">SDR family oxidoreductase</fullName>
    </submittedName>
</protein>
<evidence type="ECO:0000313" key="4">
    <source>
        <dbReference type="Proteomes" id="UP000534783"/>
    </source>
</evidence>
<dbReference type="AlphaFoldDB" id="A0A7X6IBF1"/>